<reference evidence="2 3" key="1">
    <citation type="journal article" date="2015" name="Environ. Microbiol.">
        <title>Metagenome sequence of Elaphomyces granulatus from sporocarp tissue reveals Ascomycota ectomycorrhizal fingerprints of genome expansion and a Proteobacteria-rich microbiome.</title>
        <authorList>
            <person name="Quandt C.A."/>
            <person name="Kohler A."/>
            <person name="Hesse C.N."/>
            <person name="Sharpton T.J."/>
            <person name="Martin F."/>
            <person name="Spatafora J.W."/>
        </authorList>
    </citation>
    <scope>NUCLEOTIDE SEQUENCE [LARGE SCALE GENOMIC DNA]</scope>
    <source>
        <strain evidence="2 3">OSC145934</strain>
    </source>
</reference>
<evidence type="ECO:0000256" key="1">
    <source>
        <dbReference type="SAM" id="SignalP"/>
    </source>
</evidence>
<name>A0A232LWG1_9EURO</name>
<sequence>MWFQSTPAPLHFAVLLLSLPLRSTASPVSPLHHHQQRQQSQTCSLTSLTEAKLKCIAPSSNTCAGASFPDECATASQALPNILHSFQTYKITSWGEQAAIVSLMAFESDDFKYKKNHFPAPGRPGQGTRNMQSPTFNAKYAASIPALASKLPSASGDLASVLNLLLSDEAYDFGSGAWFLSTQCSKEVRSALQSGSETGWTAYITQCVSTTVTDARMEYWKRAVNALKPGGTAACSSA</sequence>
<evidence type="ECO:0000313" key="2">
    <source>
        <dbReference type="EMBL" id="OXV08404.1"/>
    </source>
</evidence>
<accession>A0A232LWG1</accession>
<feature type="chain" id="PRO_5013212050" evidence="1">
    <location>
        <begin position="26"/>
        <end position="238"/>
    </location>
</feature>
<proteinExistence type="predicted"/>
<dbReference type="Proteomes" id="UP000243515">
    <property type="component" value="Unassembled WGS sequence"/>
</dbReference>
<keyword evidence="1" id="KW-0732">Signal</keyword>
<protein>
    <submittedName>
        <fullName evidence="2">Uncharacterized protein</fullName>
    </submittedName>
</protein>
<dbReference type="AlphaFoldDB" id="A0A232LWG1"/>
<dbReference type="OrthoDB" id="2349272at2759"/>
<keyword evidence="3" id="KW-1185">Reference proteome</keyword>
<feature type="signal peptide" evidence="1">
    <location>
        <begin position="1"/>
        <end position="25"/>
    </location>
</feature>
<evidence type="ECO:0000313" key="3">
    <source>
        <dbReference type="Proteomes" id="UP000243515"/>
    </source>
</evidence>
<comment type="caution">
    <text evidence="2">The sequence shown here is derived from an EMBL/GenBank/DDBJ whole genome shotgun (WGS) entry which is preliminary data.</text>
</comment>
<organism evidence="2 3">
    <name type="scientific">Elaphomyces granulatus</name>
    <dbReference type="NCBI Taxonomy" id="519963"/>
    <lineage>
        <taxon>Eukaryota</taxon>
        <taxon>Fungi</taxon>
        <taxon>Dikarya</taxon>
        <taxon>Ascomycota</taxon>
        <taxon>Pezizomycotina</taxon>
        <taxon>Eurotiomycetes</taxon>
        <taxon>Eurotiomycetidae</taxon>
        <taxon>Eurotiales</taxon>
        <taxon>Elaphomycetaceae</taxon>
        <taxon>Elaphomyces</taxon>
    </lineage>
</organism>
<dbReference type="EMBL" id="NPHW01004130">
    <property type="protein sequence ID" value="OXV08404.1"/>
    <property type="molecule type" value="Genomic_DNA"/>
</dbReference>
<gene>
    <name evidence="2" type="ORF">Egran_03833</name>
</gene>